<dbReference type="InterPro" id="IPR012910">
    <property type="entry name" value="Plug_dom"/>
</dbReference>
<dbReference type="KEGG" id="asem:NNL22_00790"/>
<keyword evidence="11" id="KW-1185">Reference proteome</keyword>
<dbReference type="Proteomes" id="UP001164472">
    <property type="component" value="Chromosome"/>
</dbReference>
<comment type="similarity">
    <text evidence="8">Belongs to the TonB-dependent receptor family.</text>
</comment>
<evidence type="ECO:0000256" key="5">
    <source>
        <dbReference type="ARBA" id="ARBA00022729"/>
    </source>
</evidence>
<dbReference type="RefSeq" id="WP_251811022.1">
    <property type="nucleotide sequence ID" value="NZ_CP101527.1"/>
</dbReference>
<evidence type="ECO:0000256" key="7">
    <source>
        <dbReference type="ARBA" id="ARBA00023237"/>
    </source>
</evidence>
<evidence type="ECO:0000259" key="9">
    <source>
        <dbReference type="Pfam" id="PF07715"/>
    </source>
</evidence>
<dbReference type="PANTHER" id="PTHR30069:SF29">
    <property type="entry name" value="HEMOGLOBIN AND HEMOGLOBIN-HAPTOGLOBIN-BINDING PROTEIN 1-RELATED"/>
    <property type="match status" value="1"/>
</dbReference>
<proteinExistence type="inferred from homology"/>
<name>A0A9E8HIU9_9ALTE</name>
<dbReference type="InterPro" id="IPR036942">
    <property type="entry name" value="Beta-barrel_TonB_sf"/>
</dbReference>
<evidence type="ECO:0000313" key="10">
    <source>
        <dbReference type="EMBL" id="UZW75175.1"/>
    </source>
</evidence>
<keyword evidence="7 8" id="KW-0998">Cell outer membrane</keyword>
<accession>A0A9E8HIU9</accession>
<evidence type="ECO:0000256" key="2">
    <source>
        <dbReference type="ARBA" id="ARBA00022448"/>
    </source>
</evidence>
<comment type="subcellular location">
    <subcellularLocation>
        <location evidence="1 8">Cell outer membrane</location>
        <topology evidence="1 8">Multi-pass membrane protein</topology>
    </subcellularLocation>
</comment>
<evidence type="ECO:0000256" key="3">
    <source>
        <dbReference type="ARBA" id="ARBA00022452"/>
    </source>
</evidence>
<evidence type="ECO:0000256" key="1">
    <source>
        <dbReference type="ARBA" id="ARBA00004571"/>
    </source>
</evidence>
<keyword evidence="10" id="KW-0675">Receptor</keyword>
<evidence type="ECO:0000256" key="4">
    <source>
        <dbReference type="ARBA" id="ARBA00022692"/>
    </source>
</evidence>
<dbReference type="Pfam" id="PF07715">
    <property type="entry name" value="Plug"/>
    <property type="match status" value="1"/>
</dbReference>
<dbReference type="EMBL" id="CP101527">
    <property type="protein sequence ID" value="UZW75175.1"/>
    <property type="molecule type" value="Genomic_DNA"/>
</dbReference>
<dbReference type="GO" id="GO:0044718">
    <property type="term" value="P:siderophore transmembrane transport"/>
    <property type="evidence" value="ECO:0007669"/>
    <property type="project" value="TreeGrafter"/>
</dbReference>
<protein>
    <submittedName>
        <fullName evidence="10">TonB-dependent receptor plug domain-containing protein</fullName>
    </submittedName>
</protein>
<reference evidence="10" key="1">
    <citation type="submission" date="2022-07" db="EMBL/GenBank/DDBJ databases">
        <title>Alkalimarinus sp. nov., isolated from gut of a Alitta virens.</title>
        <authorList>
            <person name="Yang A.I."/>
            <person name="Shin N.-R."/>
        </authorList>
    </citation>
    <scope>NUCLEOTIDE SEQUENCE</scope>
    <source>
        <strain evidence="10">FA028</strain>
    </source>
</reference>
<keyword evidence="4 8" id="KW-0812">Transmembrane</keyword>
<dbReference type="InterPro" id="IPR039426">
    <property type="entry name" value="TonB-dep_rcpt-like"/>
</dbReference>
<dbReference type="SUPFAM" id="SSF56935">
    <property type="entry name" value="Porins"/>
    <property type="match status" value="1"/>
</dbReference>
<dbReference type="GO" id="GO:0015344">
    <property type="term" value="F:siderophore uptake transmembrane transporter activity"/>
    <property type="evidence" value="ECO:0007669"/>
    <property type="project" value="TreeGrafter"/>
</dbReference>
<feature type="domain" description="TonB-dependent receptor plug" evidence="9">
    <location>
        <begin position="74"/>
        <end position="191"/>
    </location>
</feature>
<evidence type="ECO:0000256" key="6">
    <source>
        <dbReference type="ARBA" id="ARBA00023136"/>
    </source>
</evidence>
<evidence type="ECO:0000256" key="8">
    <source>
        <dbReference type="PROSITE-ProRule" id="PRU01360"/>
    </source>
</evidence>
<evidence type="ECO:0000313" key="11">
    <source>
        <dbReference type="Proteomes" id="UP001164472"/>
    </source>
</evidence>
<keyword evidence="5" id="KW-0732">Signal</keyword>
<dbReference type="GO" id="GO:0009279">
    <property type="term" value="C:cell outer membrane"/>
    <property type="evidence" value="ECO:0007669"/>
    <property type="project" value="UniProtKB-SubCell"/>
</dbReference>
<dbReference type="PANTHER" id="PTHR30069">
    <property type="entry name" value="TONB-DEPENDENT OUTER MEMBRANE RECEPTOR"/>
    <property type="match status" value="1"/>
</dbReference>
<keyword evidence="3 8" id="KW-1134">Transmembrane beta strand</keyword>
<organism evidence="10 11">
    <name type="scientific">Alkalimarinus sediminis</name>
    <dbReference type="NCBI Taxonomy" id="1632866"/>
    <lineage>
        <taxon>Bacteria</taxon>
        <taxon>Pseudomonadati</taxon>
        <taxon>Pseudomonadota</taxon>
        <taxon>Gammaproteobacteria</taxon>
        <taxon>Alteromonadales</taxon>
        <taxon>Alteromonadaceae</taxon>
        <taxon>Alkalimarinus</taxon>
    </lineage>
</organism>
<dbReference type="Gene3D" id="2.40.170.20">
    <property type="entry name" value="TonB-dependent receptor, beta-barrel domain"/>
    <property type="match status" value="1"/>
</dbReference>
<dbReference type="AlphaFoldDB" id="A0A9E8HIU9"/>
<keyword evidence="2 8" id="KW-0813">Transport</keyword>
<keyword evidence="6 8" id="KW-0472">Membrane</keyword>
<sequence>MNNNVAQKASAIIILQNGRSRPVMRYLNWLLFSCTTFLLGASGNAFSDDLFYGVSEDISDISTVTSSKREEDLFKSPLSNSVITAEEIKRAGILSVPEALKLVPGVIVREQTNGQFEVHIRGLSNVPTGGGADTLSNRLTLVMIDNRTVYNYFDGGLFWETLPVGIDDISRIEVIRGAASALYGPNAVNGVVHIITKRAQDKSKVSVNLTGGSQNTQMAHIAAEQPVGDARIRLSGFVNQRDRYQSTYYSYSQEQYVPVDQLQRTNSRFPDPDQAQDLRAVNIAINNDPLSLLAYDFSYNHQDSRVQKVHLGSRATPLTFNDSKTDAINAKVRYGDLELRASHEWGEQKTLDYPDFTYDLTLSQAAMEYQYRLPKWIIRPGISYENITYDGAFIGGEQSIQDIGYLLRTEYFPATDYRLIVALRLDDYDIPSENYFSYQVLGTYQARHDTLLRAAVQTANRSPFMLDSFVDLKYTLPSDPSIRLDVLGDQEADLLTTTTFEIGLRHQFNFNNWLDLELFRSELSNYTEFVDNATEFNGSQYVTTTQLEPLPIKAQQTGITANWHYEELEWDINLFMTAQNTHVDNQYVDSSYPLVLFDTNNKGTPNYYGGAVFNWHPMPRWNLNVNAYYMSSHTFILKPQGSKHFSSAVYANIALSHTFSKAIDGFVTVKNLSNKNESQYFHTDKIEPMFAVGINLKWSE</sequence>
<gene>
    <name evidence="10" type="ORF">NNL22_00790</name>
</gene>
<dbReference type="PROSITE" id="PS52016">
    <property type="entry name" value="TONB_DEPENDENT_REC_3"/>
    <property type="match status" value="1"/>
</dbReference>